<dbReference type="Proteomes" id="UP000770717">
    <property type="component" value="Unassembled WGS sequence"/>
</dbReference>
<keyword evidence="3" id="KW-1185">Reference proteome</keyword>
<proteinExistence type="predicted"/>
<sequence length="264" mass="30666">MDREEYLREFIEVYRSFPCLWKVNCPDYSNRLKKSQAYKTLMKIVQKHLPEHQVDQKMVKAKIQSLRTVYRKELNKVEHSIRAGASADEVYRPKLWYYDLLSFTRDRSCDTTTCCLSHGVINQLEEIVPEHRCMVPAAVSTPAMDKSTMTEERVQIISQEKTSTPIRPQTDPPRLSIYTTRSRKRARKAENTDLLEAAKLLIGHRPDEFEHIGQSIACKLRRMAEPQRIHYERILTQLNTEALLGRLDEGSCLSNTNLRSLSLG</sequence>
<dbReference type="PANTHER" id="PTHR21505">
    <property type="entry name" value="MADF DOMAIN-CONTAINING PROTEIN-RELATED"/>
    <property type="match status" value="1"/>
</dbReference>
<dbReference type="PROSITE" id="PS51029">
    <property type="entry name" value="MADF"/>
    <property type="match status" value="1"/>
</dbReference>
<reference evidence="2" key="1">
    <citation type="thesis" date="2020" institute="ProQuest LLC" country="789 East Eisenhower Parkway, Ann Arbor, MI, USA">
        <title>Comparative Genomics and Chromosome Evolution.</title>
        <authorList>
            <person name="Mudd A.B."/>
        </authorList>
    </citation>
    <scope>NUCLEOTIDE SEQUENCE</scope>
    <source>
        <strain evidence="2">HN-11 Male</strain>
        <tissue evidence="2">Kidney and liver</tissue>
    </source>
</reference>
<dbReference type="InterPro" id="IPR006578">
    <property type="entry name" value="MADF-dom"/>
</dbReference>
<accession>A0A8J6EP05</accession>
<protein>
    <recommendedName>
        <fullName evidence="1">MADF domain-containing protein</fullName>
    </recommendedName>
</protein>
<organism evidence="2 3">
    <name type="scientific">Eleutherodactylus coqui</name>
    <name type="common">Puerto Rican coqui</name>
    <dbReference type="NCBI Taxonomy" id="57060"/>
    <lineage>
        <taxon>Eukaryota</taxon>
        <taxon>Metazoa</taxon>
        <taxon>Chordata</taxon>
        <taxon>Craniata</taxon>
        <taxon>Vertebrata</taxon>
        <taxon>Euteleostomi</taxon>
        <taxon>Amphibia</taxon>
        <taxon>Batrachia</taxon>
        <taxon>Anura</taxon>
        <taxon>Neobatrachia</taxon>
        <taxon>Hyloidea</taxon>
        <taxon>Eleutherodactylidae</taxon>
        <taxon>Eleutherodactylinae</taxon>
        <taxon>Eleutherodactylus</taxon>
        <taxon>Eleutherodactylus</taxon>
    </lineage>
</organism>
<evidence type="ECO:0000259" key="1">
    <source>
        <dbReference type="PROSITE" id="PS51029"/>
    </source>
</evidence>
<feature type="domain" description="MADF" evidence="1">
    <location>
        <begin position="9"/>
        <end position="109"/>
    </location>
</feature>
<evidence type="ECO:0000313" key="3">
    <source>
        <dbReference type="Proteomes" id="UP000770717"/>
    </source>
</evidence>
<gene>
    <name evidence="2" type="ORF">GDO78_017772</name>
</gene>
<dbReference type="AlphaFoldDB" id="A0A8J6EP05"/>
<evidence type="ECO:0000313" key="2">
    <source>
        <dbReference type="EMBL" id="KAG9472719.1"/>
    </source>
</evidence>
<dbReference type="OrthoDB" id="8961911at2759"/>
<comment type="caution">
    <text evidence="2">The sequence shown here is derived from an EMBL/GenBank/DDBJ whole genome shotgun (WGS) entry which is preliminary data.</text>
</comment>
<dbReference type="PANTHER" id="PTHR21505:SF8">
    <property type="entry name" value="DPT-YFP REPRESSOR BY OVEREXPRESSION, ISOFORM D-RELATED"/>
    <property type="match status" value="1"/>
</dbReference>
<dbReference type="SMART" id="SM00595">
    <property type="entry name" value="MADF"/>
    <property type="match status" value="1"/>
</dbReference>
<dbReference type="Pfam" id="PF10545">
    <property type="entry name" value="MADF_DNA_bdg"/>
    <property type="match status" value="1"/>
</dbReference>
<name>A0A8J6EP05_ELECQ</name>
<dbReference type="EMBL" id="WNTK01000040">
    <property type="protein sequence ID" value="KAG9472719.1"/>
    <property type="molecule type" value="Genomic_DNA"/>
</dbReference>